<proteinExistence type="predicted"/>
<name>A0A543FTZ3_9PSEU</name>
<organism evidence="2 3">
    <name type="scientific">Pseudonocardia cypriaca</name>
    <dbReference type="NCBI Taxonomy" id="882449"/>
    <lineage>
        <taxon>Bacteria</taxon>
        <taxon>Bacillati</taxon>
        <taxon>Actinomycetota</taxon>
        <taxon>Actinomycetes</taxon>
        <taxon>Pseudonocardiales</taxon>
        <taxon>Pseudonocardiaceae</taxon>
        <taxon>Pseudonocardia</taxon>
    </lineage>
</organism>
<dbReference type="AlphaFoldDB" id="A0A543FTZ3"/>
<feature type="domain" description="AbiEi antitoxin N-terminal" evidence="1">
    <location>
        <begin position="3"/>
        <end position="40"/>
    </location>
</feature>
<comment type="caution">
    <text evidence="2">The sequence shown here is derived from an EMBL/GenBank/DDBJ whole genome shotgun (WGS) entry which is preliminary data.</text>
</comment>
<keyword evidence="3" id="KW-1185">Reference proteome</keyword>
<accession>A0A543FTZ3</accession>
<gene>
    <name evidence="2" type="ORF">FB388_4501</name>
</gene>
<dbReference type="RefSeq" id="WP_142104134.1">
    <property type="nucleotide sequence ID" value="NZ_VFPH01000002.1"/>
</dbReference>
<evidence type="ECO:0000259" key="1">
    <source>
        <dbReference type="Pfam" id="PF13338"/>
    </source>
</evidence>
<dbReference type="OrthoDB" id="5517693at2"/>
<protein>
    <submittedName>
        <fullName evidence="2">Putative AbiEi antitoxin of type IV toxin-antitoxin system</fullName>
    </submittedName>
</protein>
<sequence>MDRPRLLLRRELIASGWSDQELRKQRRAGELHRLGRGAYVAAPGAPPEFEARHALLAAVRDERHAADGVLSHVSAAALHGLSTWGLRFDRIHRTRDRRTGGRVGNGVHLHAAPLAPDEVDEVDGLLVTSVARTVVDLARTVGFDAAVAVADSALHKHLVDPDRLARAARRCAGWPGAPRARHVVAAADGGSGSVGESRSRLAILRAGLPAPILQWPVQGFGRVFEVDFAWPELCTVGEFDGLVKYGRLLRPGQDPAEVMVAEKLREDEVRDRGLRVVRWIWADIDQFDPVSERLCRAFAASPSGARWRR</sequence>
<dbReference type="Proteomes" id="UP000319818">
    <property type="component" value="Unassembled WGS sequence"/>
</dbReference>
<dbReference type="InterPro" id="IPR025159">
    <property type="entry name" value="AbiEi_N"/>
</dbReference>
<reference evidence="2 3" key="1">
    <citation type="submission" date="2019-06" db="EMBL/GenBank/DDBJ databases">
        <title>Sequencing the genomes of 1000 actinobacteria strains.</title>
        <authorList>
            <person name="Klenk H.-P."/>
        </authorList>
    </citation>
    <scope>NUCLEOTIDE SEQUENCE [LARGE SCALE GENOMIC DNA]</scope>
    <source>
        <strain evidence="2 3">DSM 45511</strain>
    </source>
</reference>
<evidence type="ECO:0000313" key="3">
    <source>
        <dbReference type="Proteomes" id="UP000319818"/>
    </source>
</evidence>
<evidence type="ECO:0000313" key="2">
    <source>
        <dbReference type="EMBL" id="TQM37292.1"/>
    </source>
</evidence>
<dbReference type="EMBL" id="VFPH01000002">
    <property type="protein sequence ID" value="TQM37292.1"/>
    <property type="molecule type" value="Genomic_DNA"/>
</dbReference>
<dbReference type="Pfam" id="PF13338">
    <property type="entry name" value="AbiEi_4"/>
    <property type="match status" value="1"/>
</dbReference>